<dbReference type="Proteomes" id="UP000184221">
    <property type="component" value="Unassembled WGS sequence"/>
</dbReference>
<dbReference type="STRING" id="996342.SAMN05443551_1894"/>
<protein>
    <submittedName>
        <fullName evidence="1">Uncharacterized protein</fullName>
    </submittedName>
</protein>
<organism evidence="1 2">
    <name type="scientific">Marivita hallyeonensis</name>
    <dbReference type="NCBI Taxonomy" id="996342"/>
    <lineage>
        <taxon>Bacteria</taxon>
        <taxon>Pseudomonadati</taxon>
        <taxon>Pseudomonadota</taxon>
        <taxon>Alphaproteobacteria</taxon>
        <taxon>Rhodobacterales</taxon>
        <taxon>Roseobacteraceae</taxon>
        <taxon>Marivita</taxon>
    </lineage>
</organism>
<evidence type="ECO:0000313" key="2">
    <source>
        <dbReference type="Proteomes" id="UP000184221"/>
    </source>
</evidence>
<gene>
    <name evidence="1" type="ORF">SAMN05443551_1894</name>
</gene>
<dbReference type="AlphaFoldDB" id="A0A1M5RUA9"/>
<dbReference type="OrthoDB" id="7708793at2"/>
<dbReference type="RefSeq" id="WP_072777219.1">
    <property type="nucleotide sequence ID" value="NZ_FQXC01000002.1"/>
</dbReference>
<reference evidence="1 2" key="1">
    <citation type="submission" date="2016-11" db="EMBL/GenBank/DDBJ databases">
        <authorList>
            <person name="Jaros S."/>
            <person name="Januszkiewicz K."/>
            <person name="Wedrychowicz H."/>
        </authorList>
    </citation>
    <scope>NUCLEOTIDE SEQUENCE [LARGE SCALE GENOMIC DNA]</scope>
    <source>
        <strain evidence="1 2">DSM 29431</strain>
    </source>
</reference>
<keyword evidence="2" id="KW-1185">Reference proteome</keyword>
<evidence type="ECO:0000313" key="1">
    <source>
        <dbReference type="EMBL" id="SHH29895.1"/>
    </source>
</evidence>
<accession>A0A1M5RUA9</accession>
<name>A0A1M5RUA9_9RHOB</name>
<dbReference type="EMBL" id="FQXC01000002">
    <property type="protein sequence ID" value="SHH29895.1"/>
    <property type="molecule type" value="Genomic_DNA"/>
</dbReference>
<proteinExistence type="predicted"/>
<sequence length="79" mass="8606">MSTSIETAIAEARASLRSARQILIEEIRAYPTPISGCDAQFNHLLALRRRVSDALDALDAEVFVPTPRTPSPQAGVESR</sequence>